<organism evidence="1 2">
    <name type="scientific">Ceratitis capitata</name>
    <name type="common">Mediterranean fruit fly</name>
    <name type="synonym">Tephritis capitata</name>
    <dbReference type="NCBI Taxonomy" id="7213"/>
    <lineage>
        <taxon>Eukaryota</taxon>
        <taxon>Metazoa</taxon>
        <taxon>Ecdysozoa</taxon>
        <taxon>Arthropoda</taxon>
        <taxon>Hexapoda</taxon>
        <taxon>Insecta</taxon>
        <taxon>Pterygota</taxon>
        <taxon>Neoptera</taxon>
        <taxon>Endopterygota</taxon>
        <taxon>Diptera</taxon>
        <taxon>Brachycera</taxon>
        <taxon>Muscomorpha</taxon>
        <taxon>Tephritoidea</taxon>
        <taxon>Tephritidae</taxon>
        <taxon>Ceratitis</taxon>
        <taxon>Ceratitis</taxon>
    </lineage>
</organism>
<sequence length="71" mass="8042">MTVIGREFVDKSWGRTTETGTFDEQLSHHIDLDKPYDLTLPSASNSSKSDVTFLNENSYQAFTTYFKAITS</sequence>
<evidence type="ECO:0000313" key="2">
    <source>
        <dbReference type="Proteomes" id="UP000606786"/>
    </source>
</evidence>
<name>A0A811VGH3_CERCA</name>
<evidence type="ECO:0000313" key="1">
    <source>
        <dbReference type="EMBL" id="CAD7014161.1"/>
    </source>
</evidence>
<reference evidence="1" key="1">
    <citation type="submission" date="2020-11" db="EMBL/GenBank/DDBJ databases">
        <authorList>
            <person name="Whitehead M."/>
        </authorList>
    </citation>
    <scope>NUCLEOTIDE SEQUENCE</scope>
    <source>
        <strain evidence="1">EGII</strain>
    </source>
</reference>
<dbReference type="Proteomes" id="UP000606786">
    <property type="component" value="Unassembled WGS sequence"/>
</dbReference>
<protein>
    <submittedName>
        <fullName evidence="1">(Mediterranean fruit fly) hypothetical protein</fullName>
    </submittedName>
</protein>
<dbReference type="EMBL" id="CAJHJT010000056">
    <property type="protein sequence ID" value="CAD7014161.1"/>
    <property type="molecule type" value="Genomic_DNA"/>
</dbReference>
<comment type="caution">
    <text evidence="1">The sequence shown here is derived from an EMBL/GenBank/DDBJ whole genome shotgun (WGS) entry which is preliminary data.</text>
</comment>
<keyword evidence="2" id="KW-1185">Reference proteome</keyword>
<dbReference type="AlphaFoldDB" id="A0A811VGH3"/>
<gene>
    <name evidence="1" type="ORF">CCAP1982_LOCUS22167</name>
</gene>
<proteinExistence type="predicted"/>
<accession>A0A811VGH3</accession>